<reference evidence="1" key="1">
    <citation type="submission" date="2019-06" db="EMBL/GenBank/DDBJ databases">
        <title>Complete genome sequence of Aeromonas hydrophila bacteriophage PS1.</title>
        <authorList>
            <person name="Rai S."/>
            <person name="Tyagi A."/>
            <person name="Kumar N."/>
            <person name="Singh N."/>
        </authorList>
    </citation>
    <scope>NUCLEOTIDE SEQUENCE [LARGE SCALE GENOMIC DNA]</scope>
</reference>
<evidence type="ECO:0000313" key="1">
    <source>
        <dbReference type="EMBL" id="QDJ96696.1"/>
    </source>
</evidence>
<evidence type="ECO:0000313" key="2">
    <source>
        <dbReference type="Proteomes" id="UP000317703"/>
    </source>
</evidence>
<name>A0A514TUJ8_9CAUD</name>
<gene>
    <name evidence="1" type="ORF">PS1_0185</name>
</gene>
<sequence>MLKYLYGKLPVTSTLNQGSKEKIERVSALLFSVRCDEFQHRDMEFATAFIPFNGGFGNLHPTDPARHFYGESISCNVQTDPDVIDNMIELKETGNVFYTHPNDSKHRVFAIIEKGVGYPCKTGRAGDWIPCSLQEMEKLCNEERSTFPY</sequence>
<organism evidence="1 2">
    <name type="scientific">Aeromonas phage PS1</name>
    <dbReference type="NCBI Taxonomy" id="2591406"/>
    <lineage>
        <taxon>Viruses</taxon>
        <taxon>Duplodnaviria</taxon>
        <taxon>Heunggongvirae</taxon>
        <taxon>Uroviricota</taxon>
        <taxon>Caudoviricetes</taxon>
        <taxon>Chimalliviridae</taxon>
        <taxon>Ferozepurvirus</taxon>
        <taxon>Ferozepurvirus PS1</taxon>
    </lineage>
</organism>
<keyword evidence="2" id="KW-1185">Reference proteome</keyword>
<dbReference type="EMBL" id="MN032614">
    <property type="protein sequence ID" value="QDJ96696.1"/>
    <property type="molecule type" value="Genomic_DNA"/>
</dbReference>
<accession>A0A514TUJ8</accession>
<protein>
    <submittedName>
        <fullName evidence="1">Uncharacterized protein</fullName>
    </submittedName>
</protein>
<proteinExistence type="predicted"/>
<dbReference type="Proteomes" id="UP000317703">
    <property type="component" value="Segment"/>
</dbReference>